<dbReference type="EMBL" id="JXQV01000026">
    <property type="protein sequence ID" value="KIP99610.1"/>
    <property type="molecule type" value="Genomic_DNA"/>
</dbReference>
<reference evidence="5 6" key="1">
    <citation type="submission" date="2014-12" db="EMBL/GenBank/DDBJ databases">
        <title>16Stimator: statistical estimation of ribosomal gene copy numbers from draft genome assemblies.</title>
        <authorList>
            <person name="Perisin M.A."/>
            <person name="Vetter M."/>
            <person name="Gilbert J.A."/>
            <person name="Bergelson J."/>
        </authorList>
    </citation>
    <scope>NUCLEOTIDE SEQUENCE [LARGE SCALE GENOMIC DNA]</scope>
    <source>
        <strain evidence="5 6">MEJ076</strain>
    </source>
</reference>
<proteinExistence type="predicted"/>
<keyword evidence="2" id="KW-0285">Flavoprotein</keyword>
<name>A0A0D0KNQ4_AGRTU</name>
<sequence>MENEIHDVIIVGGSYAGLSAAMQLGRARRKVLIIDEGLRRNRFASHSHGFLTQDGVDPAMIAANARAQVLKYPTVQWVSARADSAGKIGYTGSTHAAFEVAVGDTCYLSLRLLLATGVRDILPNVVGLSERWGKSVFHCPYCHGYELDQGLIGVIAGSELSMHHALMLPDWGPTTLLLNGTFEPDAEQLAALEARRVTVERTAVAAITGHADVRLNDGRTLSFAGIFALAPLELASPMAEQLGLEMDRGPLGAVIKTDPMKETSMQGVFACGDAARMMASVALAVGDGNLAGAGVHRSLMFGLI</sequence>
<dbReference type="SUPFAM" id="SSF51905">
    <property type="entry name" value="FAD/NAD(P)-binding domain"/>
    <property type="match status" value="1"/>
</dbReference>
<organism evidence="5 6">
    <name type="scientific">Agrobacterium tumefaciens</name>
    <dbReference type="NCBI Taxonomy" id="358"/>
    <lineage>
        <taxon>Bacteria</taxon>
        <taxon>Pseudomonadati</taxon>
        <taxon>Pseudomonadota</taxon>
        <taxon>Alphaproteobacteria</taxon>
        <taxon>Hyphomicrobiales</taxon>
        <taxon>Rhizobiaceae</taxon>
        <taxon>Rhizobium/Agrobacterium group</taxon>
        <taxon>Agrobacterium</taxon>
        <taxon>Agrobacterium tumefaciens complex</taxon>
    </lineage>
</organism>
<dbReference type="InterPro" id="IPR036188">
    <property type="entry name" value="FAD/NAD-bd_sf"/>
</dbReference>
<evidence type="ECO:0000313" key="5">
    <source>
        <dbReference type="EMBL" id="KIP99610.1"/>
    </source>
</evidence>
<evidence type="ECO:0000313" key="6">
    <source>
        <dbReference type="Proteomes" id="UP000035017"/>
    </source>
</evidence>
<dbReference type="OrthoDB" id="9786503at2"/>
<dbReference type="Proteomes" id="UP000035017">
    <property type="component" value="Unassembled WGS sequence"/>
</dbReference>
<dbReference type="AlphaFoldDB" id="A0A0D0KNQ4"/>
<dbReference type="GO" id="GO:0016491">
    <property type="term" value="F:oxidoreductase activity"/>
    <property type="evidence" value="ECO:0007669"/>
    <property type="project" value="UniProtKB-KW"/>
</dbReference>
<dbReference type="InterPro" id="IPR023753">
    <property type="entry name" value="FAD/NAD-binding_dom"/>
</dbReference>
<gene>
    <name evidence="5" type="ORF">RU07_18505</name>
</gene>
<dbReference type="PRINTS" id="PR00469">
    <property type="entry name" value="PNDRDTASEII"/>
</dbReference>
<protein>
    <recommendedName>
        <fullName evidence="1">Thioredoxin reductase</fullName>
    </recommendedName>
</protein>
<evidence type="ECO:0000259" key="4">
    <source>
        <dbReference type="Pfam" id="PF07992"/>
    </source>
</evidence>
<dbReference type="Gene3D" id="3.50.50.60">
    <property type="entry name" value="FAD/NAD(P)-binding domain"/>
    <property type="match status" value="2"/>
</dbReference>
<accession>A0A0D0KNQ4</accession>
<keyword evidence="3" id="KW-0560">Oxidoreductase</keyword>
<evidence type="ECO:0000256" key="3">
    <source>
        <dbReference type="ARBA" id="ARBA00023002"/>
    </source>
</evidence>
<dbReference type="InterPro" id="IPR050097">
    <property type="entry name" value="Ferredoxin-NADP_redctase_2"/>
</dbReference>
<comment type="caution">
    <text evidence="5">The sequence shown here is derived from an EMBL/GenBank/DDBJ whole genome shotgun (WGS) entry which is preliminary data.</text>
</comment>
<feature type="domain" description="FAD/NAD(P)-binding" evidence="4">
    <location>
        <begin position="6"/>
        <end position="288"/>
    </location>
</feature>
<dbReference type="PRINTS" id="PR00368">
    <property type="entry name" value="FADPNR"/>
</dbReference>
<evidence type="ECO:0000256" key="2">
    <source>
        <dbReference type="ARBA" id="ARBA00022630"/>
    </source>
</evidence>
<dbReference type="PANTHER" id="PTHR48105">
    <property type="entry name" value="THIOREDOXIN REDUCTASE 1-RELATED-RELATED"/>
    <property type="match status" value="1"/>
</dbReference>
<evidence type="ECO:0000256" key="1">
    <source>
        <dbReference type="ARBA" id="ARBA00018719"/>
    </source>
</evidence>
<dbReference type="Pfam" id="PF07992">
    <property type="entry name" value="Pyr_redox_2"/>
    <property type="match status" value="1"/>
</dbReference>